<accession>A0A1H8KWS7</accession>
<feature type="region of interest" description="Disordered" evidence="1">
    <location>
        <begin position="231"/>
        <end position="288"/>
    </location>
</feature>
<dbReference type="Pfam" id="PF01476">
    <property type="entry name" value="LysM"/>
    <property type="match status" value="2"/>
</dbReference>
<keyword evidence="3" id="KW-0378">Hydrolase</keyword>
<dbReference type="AlphaFoldDB" id="A0A1H8KWS7"/>
<dbReference type="EMBL" id="FODE01000025">
    <property type="protein sequence ID" value="SEN97333.1"/>
    <property type="molecule type" value="Genomic_DNA"/>
</dbReference>
<dbReference type="STRING" id="34002.SAMN04489859_102557"/>
<sequence>MSSIFRHSIVGPSPSGRGIAGRGIFRRGWGPYVPASALMVLLASCGTNGRFDPDFRGWMPGSLSTAEAAATAAPRPAPDARGIITFPNYQVAVAREGDTVASVATRIGLGADELARHNALQPTAQLQAGAVLALPRRVAGTVAPAAGATSGTGLVTDPFAGQGTTSTPASPAPAPAAANPREHVVVSGETAWSIARKYNISVQDLSSWNGLPSDMSIRVGQRLMIPAAGQTAPANTTTVPGQGSPTPRPPSAAAPLPDERTTPAATPAPAAEAPDMGANRTAASSGGRFQMPVSGSIIRVYEKGRNDGIDIAANAGTAVNAAGGGTVAAITRDTSGVPIVVVRHEGDLMTVYTGLDGLNVAKGDQVSAGQSIGTAGSGGFVHFEVRRGFESVNPEGYLN</sequence>
<evidence type="ECO:0000256" key="1">
    <source>
        <dbReference type="SAM" id="MobiDB-lite"/>
    </source>
</evidence>
<evidence type="ECO:0000259" key="2">
    <source>
        <dbReference type="PROSITE" id="PS51782"/>
    </source>
</evidence>
<dbReference type="Gene3D" id="2.70.70.10">
    <property type="entry name" value="Glucose Permease (Domain IIA)"/>
    <property type="match status" value="1"/>
</dbReference>
<dbReference type="SUPFAM" id="SSF54106">
    <property type="entry name" value="LysM domain"/>
    <property type="match status" value="1"/>
</dbReference>
<dbReference type="Proteomes" id="UP000199054">
    <property type="component" value="Unassembled WGS sequence"/>
</dbReference>
<feature type="region of interest" description="Disordered" evidence="1">
    <location>
        <begin position="159"/>
        <end position="180"/>
    </location>
</feature>
<dbReference type="InterPro" id="IPR016047">
    <property type="entry name" value="M23ase_b-sheet_dom"/>
</dbReference>
<dbReference type="CDD" id="cd00118">
    <property type="entry name" value="LysM"/>
    <property type="match status" value="1"/>
</dbReference>
<dbReference type="PANTHER" id="PTHR21666:SF270">
    <property type="entry name" value="MUREIN HYDROLASE ACTIVATOR ENVC"/>
    <property type="match status" value="1"/>
</dbReference>
<name>A0A1H8KWS7_9RHOB</name>
<dbReference type="Gene3D" id="3.10.350.10">
    <property type="entry name" value="LysM domain"/>
    <property type="match status" value="2"/>
</dbReference>
<dbReference type="PROSITE" id="PS51782">
    <property type="entry name" value="LYSM"/>
    <property type="match status" value="2"/>
</dbReference>
<feature type="compositionally biased region" description="Low complexity" evidence="1">
    <location>
        <begin position="253"/>
        <end position="274"/>
    </location>
</feature>
<dbReference type="InterPro" id="IPR050570">
    <property type="entry name" value="Cell_wall_metabolism_enzyme"/>
</dbReference>
<dbReference type="InterPro" id="IPR011055">
    <property type="entry name" value="Dup_hybrid_motif"/>
</dbReference>
<gene>
    <name evidence="3" type="ORF">SAMN04489859_102557</name>
</gene>
<proteinExistence type="predicted"/>
<dbReference type="CDD" id="cd12797">
    <property type="entry name" value="M23_peptidase"/>
    <property type="match status" value="1"/>
</dbReference>
<dbReference type="SUPFAM" id="SSF51261">
    <property type="entry name" value="Duplicated hybrid motif"/>
    <property type="match status" value="1"/>
</dbReference>
<keyword evidence="4" id="KW-1185">Reference proteome</keyword>
<dbReference type="PANTHER" id="PTHR21666">
    <property type="entry name" value="PEPTIDASE-RELATED"/>
    <property type="match status" value="1"/>
</dbReference>
<dbReference type="SMART" id="SM00257">
    <property type="entry name" value="LysM"/>
    <property type="match status" value="2"/>
</dbReference>
<dbReference type="Pfam" id="PF01551">
    <property type="entry name" value="Peptidase_M23"/>
    <property type="match status" value="1"/>
</dbReference>
<feature type="compositionally biased region" description="Polar residues" evidence="1">
    <location>
        <begin position="232"/>
        <end position="244"/>
    </location>
</feature>
<organism evidence="3 4">
    <name type="scientific">Paracoccus alcaliphilus</name>
    <dbReference type="NCBI Taxonomy" id="34002"/>
    <lineage>
        <taxon>Bacteria</taxon>
        <taxon>Pseudomonadati</taxon>
        <taxon>Pseudomonadota</taxon>
        <taxon>Alphaproteobacteria</taxon>
        <taxon>Rhodobacterales</taxon>
        <taxon>Paracoccaceae</taxon>
        <taxon>Paracoccus</taxon>
    </lineage>
</organism>
<dbReference type="InterPro" id="IPR018392">
    <property type="entry name" value="LysM"/>
</dbReference>
<feature type="domain" description="LysM" evidence="2">
    <location>
        <begin position="181"/>
        <end position="225"/>
    </location>
</feature>
<reference evidence="3 4" key="1">
    <citation type="submission" date="2016-10" db="EMBL/GenBank/DDBJ databases">
        <authorList>
            <person name="de Groot N.N."/>
        </authorList>
    </citation>
    <scope>NUCLEOTIDE SEQUENCE [LARGE SCALE GENOMIC DNA]</scope>
    <source>
        <strain evidence="3 4">DSM 8512</strain>
    </source>
</reference>
<protein>
    <submittedName>
        <fullName evidence="3">Murein DD-endopeptidase MepM and murein hydrolase activator NlpD, contain LysM domain</fullName>
    </submittedName>
</protein>
<dbReference type="InterPro" id="IPR036779">
    <property type="entry name" value="LysM_dom_sf"/>
</dbReference>
<dbReference type="GO" id="GO:0004222">
    <property type="term" value="F:metalloendopeptidase activity"/>
    <property type="evidence" value="ECO:0007669"/>
    <property type="project" value="TreeGrafter"/>
</dbReference>
<feature type="domain" description="LysM" evidence="2">
    <location>
        <begin position="90"/>
        <end position="134"/>
    </location>
</feature>
<evidence type="ECO:0000313" key="3">
    <source>
        <dbReference type="EMBL" id="SEN97333.1"/>
    </source>
</evidence>
<evidence type="ECO:0000313" key="4">
    <source>
        <dbReference type="Proteomes" id="UP000199054"/>
    </source>
</evidence>